<organism evidence="2 3">
    <name type="scientific">Pseudoloma neurophilia</name>
    <dbReference type="NCBI Taxonomy" id="146866"/>
    <lineage>
        <taxon>Eukaryota</taxon>
        <taxon>Fungi</taxon>
        <taxon>Fungi incertae sedis</taxon>
        <taxon>Microsporidia</taxon>
        <taxon>Pseudoloma</taxon>
    </lineage>
</organism>
<dbReference type="EMBL" id="LGUB01000359">
    <property type="protein sequence ID" value="KRH93382.1"/>
    <property type="molecule type" value="Genomic_DNA"/>
</dbReference>
<keyword evidence="1" id="KW-0812">Transmembrane</keyword>
<dbReference type="VEuPathDB" id="MicrosporidiaDB:M153_956000840"/>
<feature type="transmembrane region" description="Helical" evidence="1">
    <location>
        <begin position="7"/>
        <end position="26"/>
    </location>
</feature>
<accession>A0A0R0LVJ9</accession>
<dbReference type="AlphaFoldDB" id="A0A0R0LVJ9"/>
<keyword evidence="1" id="KW-1133">Transmembrane helix</keyword>
<reference evidence="2 3" key="1">
    <citation type="submission" date="2015-07" db="EMBL/GenBank/DDBJ databases">
        <title>The genome of Pseudoloma neurophilia, a relevant intracellular parasite of the zebrafish.</title>
        <authorList>
            <person name="Ndikumana S."/>
            <person name="Pelin A."/>
            <person name="Sanders J."/>
            <person name="Corradi N."/>
        </authorList>
    </citation>
    <scope>NUCLEOTIDE SEQUENCE [LARGE SCALE GENOMIC DNA]</scope>
    <source>
        <strain evidence="2 3">MK1</strain>
    </source>
</reference>
<proteinExistence type="predicted"/>
<name>A0A0R0LVJ9_9MICR</name>
<keyword evidence="1" id="KW-0472">Membrane</keyword>
<comment type="caution">
    <text evidence="2">The sequence shown here is derived from an EMBL/GenBank/DDBJ whole genome shotgun (WGS) entry which is preliminary data.</text>
</comment>
<evidence type="ECO:0000313" key="3">
    <source>
        <dbReference type="Proteomes" id="UP000051530"/>
    </source>
</evidence>
<evidence type="ECO:0000313" key="2">
    <source>
        <dbReference type="EMBL" id="KRH93382.1"/>
    </source>
</evidence>
<sequence length="75" mass="9070">MFTSKRSFIRSVISLVKCWVIFMFYVSCTIRNTTKKLIETTLNDLINMLMYKEKLFVFNNDYSRFFFQNNSVERG</sequence>
<dbReference type="Proteomes" id="UP000051530">
    <property type="component" value="Unassembled WGS sequence"/>
</dbReference>
<gene>
    <name evidence="2" type="ORF">M153_956000840</name>
</gene>
<protein>
    <submittedName>
        <fullName evidence="2">Uncharacterized protein</fullName>
    </submittedName>
</protein>
<evidence type="ECO:0000256" key="1">
    <source>
        <dbReference type="SAM" id="Phobius"/>
    </source>
</evidence>
<keyword evidence="3" id="KW-1185">Reference proteome</keyword>